<sequence length="186" mass="20710">MSDVAVIMAQERRDVKLRDGEAWFQVAHDRDRPFIVEAGPVRVQAVGTAFSVRRRTDGADVLVTEGVVETWVEGRENTRTRIEAGSRSFVANNAQLIKVQPSGGSIDRSLAWRTGELVLNGESLAYAVEELNRYNARKIVIDSPSLRRETVIGYFRIDQLDSFAQAISVTMGATVHSNPDEIHLSR</sequence>
<organism evidence="2 3">
    <name type="scientific">Novosphingobium resinovorum</name>
    <dbReference type="NCBI Taxonomy" id="158500"/>
    <lineage>
        <taxon>Bacteria</taxon>
        <taxon>Pseudomonadati</taxon>
        <taxon>Pseudomonadota</taxon>
        <taxon>Alphaproteobacteria</taxon>
        <taxon>Sphingomonadales</taxon>
        <taxon>Sphingomonadaceae</taxon>
        <taxon>Novosphingobium</taxon>
    </lineage>
</organism>
<protein>
    <submittedName>
        <fullName evidence="2">Anti-sigma</fullName>
    </submittedName>
</protein>
<dbReference type="PANTHER" id="PTHR30273">
    <property type="entry name" value="PERIPLASMIC SIGNAL SENSOR AND SIGMA FACTOR ACTIVATOR FECR-RELATED"/>
    <property type="match status" value="1"/>
</dbReference>
<dbReference type="PATRIC" id="fig|158500.4.peg.1978"/>
<dbReference type="PANTHER" id="PTHR30273:SF2">
    <property type="entry name" value="PROTEIN FECR"/>
    <property type="match status" value="1"/>
</dbReference>
<dbReference type="EMBL" id="JFYZ01000008">
    <property type="protein sequence ID" value="EZP82441.1"/>
    <property type="molecule type" value="Genomic_DNA"/>
</dbReference>
<evidence type="ECO:0000259" key="1">
    <source>
        <dbReference type="Pfam" id="PF04773"/>
    </source>
</evidence>
<evidence type="ECO:0000313" key="2">
    <source>
        <dbReference type="EMBL" id="EZP82441.1"/>
    </source>
</evidence>
<gene>
    <name evidence="2" type="ORF">BV97_01938</name>
</gene>
<proteinExistence type="predicted"/>
<dbReference type="Proteomes" id="UP000024329">
    <property type="component" value="Unassembled WGS sequence"/>
</dbReference>
<dbReference type="AlphaFoldDB" id="A0A031JXI3"/>
<name>A0A031JXI3_9SPHN</name>
<dbReference type="eggNOG" id="COG3712">
    <property type="taxonomic scope" value="Bacteria"/>
</dbReference>
<comment type="caution">
    <text evidence="2">The sequence shown here is derived from an EMBL/GenBank/DDBJ whole genome shotgun (WGS) entry which is preliminary data.</text>
</comment>
<feature type="domain" description="FecR protein" evidence="1">
    <location>
        <begin position="9"/>
        <end position="69"/>
    </location>
</feature>
<dbReference type="InterPro" id="IPR012373">
    <property type="entry name" value="Ferrdict_sens_TM"/>
</dbReference>
<dbReference type="InterPro" id="IPR006860">
    <property type="entry name" value="FecR"/>
</dbReference>
<accession>A0A031JXI3</accession>
<dbReference type="GO" id="GO:0016989">
    <property type="term" value="F:sigma factor antagonist activity"/>
    <property type="evidence" value="ECO:0007669"/>
    <property type="project" value="TreeGrafter"/>
</dbReference>
<dbReference type="Pfam" id="PF04773">
    <property type="entry name" value="FecR"/>
    <property type="match status" value="1"/>
</dbReference>
<dbReference type="Gene3D" id="2.60.120.1440">
    <property type="match status" value="1"/>
</dbReference>
<dbReference type="Gene3D" id="3.55.50.30">
    <property type="match status" value="1"/>
</dbReference>
<reference evidence="2 3" key="1">
    <citation type="submission" date="2014-03" db="EMBL/GenBank/DDBJ databases">
        <title>Whole genome sequence of Novosphingobium resinovorum KF1.</title>
        <authorList>
            <person name="Gan H.M."/>
            <person name="Gan H.Y."/>
            <person name="Chew T.H."/>
            <person name="Savka M.A."/>
        </authorList>
    </citation>
    <scope>NUCLEOTIDE SEQUENCE [LARGE SCALE GENOMIC DNA]</scope>
    <source>
        <strain evidence="2 3">KF1</strain>
    </source>
</reference>
<evidence type="ECO:0000313" key="3">
    <source>
        <dbReference type="Proteomes" id="UP000024329"/>
    </source>
</evidence>